<keyword evidence="1" id="KW-0812">Transmembrane</keyword>
<reference evidence="2" key="1">
    <citation type="submission" date="2019-08" db="EMBL/GenBank/DDBJ databases">
        <authorList>
            <person name="Kucharzyk K."/>
            <person name="Murdoch R.W."/>
            <person name="Higgins S."/>
            <person name="Loffler F."/>
        </authorList>
    </citation>
    <scope>NUCLEOTIDE SEQUENCE</scope>
</reference>
<dbReference type="EMBL" id="VSSQ01007371">
    <property type="protein sequence ID" value="MPM35711.1"/>
    <property type="molecule type" value="Genomic_DNA"/>
</dbReference>
<feature type="transmembrane region" description="Helical" evidence="1">
    <location>
        <begin position="47"/>
        <end position="69"/>
    </location>
</feature>
<sequence>MGKEGFWHRQATKLSRRELVLAVLFASLVGLAVSLLMDVIVQRSSVSAIGFGCVTAAAIVIGLLLRLVYLESQDLGLCLVARDAGEEFEARAQLAAAMGRSSRTWEALEMSLPTSLDLSLVV</sequence>
<organism evidence="2">
    <name type="scientific">bioreactor metagenome</name>
    <dbReference type="NCBI Taxonomy" id="1076179"/>
    <lineage>
        <taxon>unclassified sequences</taxon>
        <taxon>metagenomes</taxon>
        <taxon>ecological metagenomes</taxon>
    </lineage>
</organism>
<gene>
    <name evidence="2" type="ORF">SDC9_82304</name>
</gene>
<protein>
    <submittedName>
        <fullName evidence="2">Uncharacterized protein</fullName>
    </submittedName>
</protein>
<name>A0A644Z6T5_9ZZZZ</name>
<comment type="caution">
    <text evidence="2">The sequence shown here is derived from an EMBL/GenBank/DDBJ whole genome shotgun (WGS) entry which is preliminary data.</text>
</comment>
<keyword evidence="1" id="KW-1133">Transmembrane helix</keyword>
<evidence type="ECO:0000313" key="2">
    <source>
        <dbReference type="EMBL" id="MPM35711.1"/>
    </source>
</evidence>
<feature type="transmembrane region" description="Helical" evidence="1">
    <location>
        <begin position="20"/>
        <end position="41"/>
    </location>
</feature>
<dbReference type="AlphaFoldDB" id="A0A644Z6T5"/>
<accession>A0A644Z6T5</accession>
<evidence type="ECO:0000256" key="1">
    <source>
        <dbReference type="SAM" id="Phobius"/>
    </source>
</evidence>
<proteinExistence type="predicted"/>
<keyword evidence="1" id="KW-0472">Membrane</keyword>